<evidence type="ECO:0000313" key="2">
    <source>
        <dbReference type="Proteomes" id="UP000183832"/>
    </source>
</evidence>
<proteinExistence type="predicted"/>
<accession>A0A1J1J7H9</accession>
<dbReference type="Proteomes" id="UP000183832">
    <property type="component" value="Unassembled WGS sequence"/>
</dbReference>
<reference evidence="1 2" key="1">
    <citation type="submission" date="2015-04" db="EMBL/GenBank/DDBJ databases">
        <authorList>
            <person name="Syromyatnikov M.Y."/>
            <person name="Popov V.N."/>
        </authorList>
    </citation>
    <scope>NUCLEOTIDE SEQUENCE [LARGE SCALE GENOMIC DNA]</scope>
</reference>
<dbReference type="AlphaFoldDB" id="A0A1J1J7H9"/>
<dbReference type="EMBL" id="CVRI01000075">
    <property type="protein sequence ID" value="CRL08344.1"/>
    <property type="molecule type" value="Genomic_DNA"/>
</dbReference>
<name>A0A1J1J7H9_9DIPT</name>
<sequence>MRIKKSPIDYFRTCRDVSDTKGLNVNLLSGESSFAKKKDIFMKCSNNKIITLGEEKCVSTFLRHMKLTQGEEEFTLKCDCENVAQIRGKKVSE</sequence>
<organism evidence="1 2">
    <name type="scientific">Clunio marinus</name>
    <dbReference type="NCBI Taxonomy" id="568069"/>
    <lineage>
        <taxon>Eukaryota</taxon>
        <taxon>Metazoa</taxon>
        <taxon>Ecdysozoa</taxon>
        <taxon>Arthropoda</taxon>
        <taxon>Hexapoda</taxon>
        <taxon>Insecta</taxon>
        <taxon>Pterygota</taxon>
        <taxon>Neoptera</taxon>
        <taxon>Endopterygota</taxon>
        <taxon>Diptera</taxon>
        <taxon>Nematocera</taxon>
        <taxon>Chironomoidea</taxon>
        <taxon>Chironomidae</taxon>
        <taxon>Clunio</taxon>
    </lineage>
</organism>
<protein>
    <submittedName>
        <fullName evidence="1">CLUMA_CG021604, isoform A</fullName>
    </submittedName>
</protein>
<evidence type="ECO:0000313" key="1">
    <source>
        <dbReference type="EMBL" id="CRL08344.1"/>
    </source>
</evidence>
<gene>
    <name evidence="1" type="ORF">CLUMA_CG021604</name>
</gene>
<keyword evidence="2" id="KW-1185">Reference proteome</keyword>